<feature type="chain" id="PRO_5013747519" description="Major royal jelly protein" evidence="4">
    <location>
        <begin position="21"/>
        <end position="427"/>
    </location>
</feature>
<organism evidence="5 6">
    <name type="scientific">Cercospora beticola</name>
    <name type="common">Sugarbeet leaf spot fungus</name>
    <dbReference type="NCBI Taxonomy" id="122368"/>
    <lineage>
        <taxon>Eukaryota</taxon>
        <taxon>Fungi</taxon>
        <taxon>Dikarya</taxon>
        <taxon>Ascomycota</taxon>
        <taxon>Pezizomycotina</taxon>
        <taxon>Dothideomycetes</taxon>
        <taxon>Dothideomycetidae</taxon>
        <taxon>Mycosphaerellales</taxon>
        <taxon>Mycosphaerellaceae</taxon>
        <taxon>Cercospora</taxon>
    </lineage>
</organism>
<dbReference type="EMBL" id="LKMD01000101">
    <property type="protein sequence ID" value="PIA99859.1"/>
    <property type="molecule type" value="Genomic_DNA"/>
</dbReference>
<comment type="subcellular location">
    <subcellularLocation>
        <location evidence="1">Secreted</location>
    </subcellularLocation>
</comment>
<dbReference type="PANTHER" id="PTHR10009:SF18">
    <property type="entry name" value="PROTEIN YELLOW-LIKE PROTEIN"/>
    <property type="match status" value="1"/>
</dbReference>
<dbReference type="GO" id="GO:0005576">
    <property type="term" value="C:extracellular region"/>
    <property type="evidence" value="ECO:0007669"/>
    <property type="project" value="UniProtKB-SubCell"/>
</dbReference>
<comment type="similarity">
    <text evidence="2">Belongs to the major royal jelly protein family.</text>
</comment>
<evidence type="ECO:0000313" key="5">
    <source>
        <dbReference type="EMBL" id="PIA99859.1"/>
    </source>
</evidence>
<feature type="signal peptide" evidence="4">
    <location>
        <begin position="1"/>
        <end position="20"/>
    </location>
</feature>
<dbReference type="SUPFAM" id="SSF63829">
    <property type="entry name" value="Calcium-dependent phosphotriesterase"/>
    <property type="match status" value="1"/>
</dbReference>
<protein>
    <recommendedName>
        <fullName evidence="7">Major royal jelly protein</fullName>
    </recommendedName>
</protein>
<name>A0A2G5I4X4_CERBT</name>
<keyword evidence="3" id="KW-0964">Secreted</keyword>
<evidence type="ECO:0000256" key="2">
    <source>
        <dbReference type="ARBA" id="ARBA00009127"/>
    </source>
</evidence>
<dbReference type="AlphaFoldDB" id="A0A2G5I4X4"/>
<proteinExistence type="inferred from homology"/>
<dbReference type="Gene3D" id="2.120.10.30">
    <property type="entry name" value="TolB, C-terminal domain"/>
    <property type="match status" value="1"/>
</dbReference>
<dbReference type="InterPro" id="IPR017996">
    <property type="entry name" value="MRJP/yellow-related"/>
</dbReference>
<evidence type="ECO:0000313" key="6">
    <source>
        <dbReference type="Proteomes" id="UP000230605"/>
    </source>
</evidence>
<comment type="caution">
    <text evidence="5">The sequence shown here is derived from an EMBL/GenBank/DDBJ whole genome shotgun (WGS) entry which is preliminary data.</text>
</comment>
<gene>
    <name evidence="5" type="ORF">CB0940_02532</name>
</gene>
<accession>A0A2G5I4X4</accession>
<evidence type="ECO:0008006" key="7">
    <source>
        <dbReference type="Google" id="ProtNLM"/>
    </source>
</evidence>
<dbReference type="Pfam" id="PF03022">
    <property type="entry name" value="MRJP"/>
    <property type="match status" value="1"/>
</dbReference>
<reference evidence="5 6" key="1">
    <citation type="submission" date="2015-10" db="EMBL/GenBank/DDBJ databases">
        <title>The cercosporin biosynthetic gene cluster was horizontally transferred to several fungal lineages and shown to be expanded in Cercospora beticola based on microsynteny with recipient genomes.</title>
        <authorList>
            <person name="De Jonge R."/>
            <person name="Ebert M.K."/>
            <person name="Suttle J.C."/>
            <person name="Jurick Ii W.M."/>
            <person name="Secor G.A."/>
            <person name="Thomma B.P."/>
            <person name="Van De Peer Y."/>
            <person name="Bolton M.D."/>
        </authorList>
    </citation>
    <scope>NUCLEOTIDE SEQUENCE [LARGE SCALE GENOMIC DNA]</scope>
    <source>
        <strain evidence="5 6">09-40</strain>
    </source>
</reference>
<evidence type="ECO:0000256" key="1">
    <source>
        <dbReference type="ARBA" id="ARBA00004613"/>
    </source>
</evidence>
<evidence type="ECO:0000256" key="3">
    <source>
        <dbReference type="ARBA" id="ARBA00022525"/>
    </source>
</evidence>
<dbReference type="PANTHER" id="PTHR10009">
    <property type="entry name" value="PROTEIN YELLOW-RELATED"/>
    <property type="match status" value="1"/>
</dbReference>
<sequence>MAVASMKSLLGLALLHSAAAVGPSDIRTDPGVSGPPLEIVHYFTGQWPTGIAVSAKGRKFACYPAGLDIANTYNGLIPTMQVGELTSEDSETAYPNATYNMSPGGAVNRLSIPPVTKGDRDHLLGVQSVIVDSKDTLWILDTGRVQDLSNPISPMLRATVPGGPKLVNIDLNTNQIVQTIIFNTDLVKPDSYLNDVRIDRNPNLSNTSGKGAAYITDSSVEGNNAIIFVDLGTGKGTRLPLRETKAIFGSVPYVWGEPMYQITGLTSAIKPSYITFGSDGIAISPDGSTLYFSVIAGRFLYSVPTATLRSGNLANAQSAVKNLGEKGISDGLETDSNGVVYNGQVENNGITMYNPATTFSTMFVRDPRINWVDTMSIAEDGYLYFTVNQLNYLNAIYPGQGLPLVDRRKKPYVAFRAKLPNGGTKIR</sequence>
<dbReference type="InterPro" id="IPR011042">
    <property type="entry name" value="6-blade_b-propeller_TolB-like"/>
</dbReference>
<dbReference type="OrthoDB" id="7776143at2759"/>
<dbReference type="Proteomes" id="UP000230605">
    <property type="component" value="Chromosome 3"/>
</dbReference>
<evidence type="ECO:0000256" key="4">
    <source>
        <dbReference type="SAM" id="SignalP"/>
    </source>
</evidence>
<keyword evidence="4" id="KW-0732">Signal</keyword>